<gene>
    <name evidence="1" type="ORF">M513_04763</name>
</gene>
<evidence type="ECO:0000313" key="1">
    <source>
        <dbReference type="EMBL" id="KFD54420.1"/>
    </source>
</evidence>
<keyword evidence="2" id="KW-1185">Reference proteome</keyword>
<reference evidence="1 2" key="1">
    <citation type="journal article" date="2014" name="Nat. Genet.">
        <title>Genome and transcriptome of the porcine whipworm Trichuris suis.</title>
        <authorList>
            <person name="Jex A.R."/>
            <person name="Nejsum P."/>
            <person name="Schwarz E.M."/>
            <person name="Hu L."/>
            <person name="Young N.D."/>
            <person name="Hall R.S."/>
            <person name="Korhonen P.K."/>
            <person name="Liao S."/>
            <person name="Thamsborg S."/>
            <person name="Xia J."/>
            <person name="Xu P."/>
            <person name="Wang S."/>
            <person name="Scheerlinck J.P."/>
            <person name="Hofmann A."/>
            <person name="Sternberg P.W."/>
            <person name="Wang J."/>
            <person name="Gasser R.B."/>
        </authorList>
    </citation>
    <scope>NUCLEOTIDE SEQUENCE [LARGE SCALE GENOMIC DNA]</scope>
    <source>
        <strain evidence="1">DCEP-RM93M</strain>
    </source>
</reference>
<dbReference type="Proteomes" id="UP000030764">
    <property type="component" value="Unassembled WGS sequence"/>
</dbReference>
<proteinExistence type="predicted"/>
<evidence type="ECO:0000313" key="2">
    <source>
        <dbReference type="Proteomes" id="UP000030764"/>
    </source>
</evidence>
<organism evidence="1 2">
    <name type="scientific">Trichuris suis</name>
    <name type="common">pig whipworm</name>
    <dbReference type="NCBI Taxonomy" id="68888"/>
    <lineage>
        <taxon>Eukaryota</taxon>
        <taxon>Metazoa</taxon>
        <taxon>Ecdysozoa</taxon>
        <taxon>Nematoda</taxon>
        <taxon>Enoplea</taxon>
        <taxon>Dorylaimia</taxon>
        <taxon>Trichinellida</taxon>
        <taxon>Trichuridae</taxon>
        <taxon>Trichuris</taxon>
    </lineage>
</organism>
<sequence>MHSSLLIGQLQDGICFSKEVRRGVDMHSSLLIGQLQDGICFSKEVHWTNCLVTKVERESNASCKDECPFSDSLSSTAVVQQLTKWGTIGDGRKNDESSL</sequence>
<dbReference type="EMBL" id="KL363208">
    <property type="protein sequence ID" value="KFD54420.1"/>
    <property type="molecule type" value="Genomic_DNA"/>
</dbReference>
<dbReference type="AlphaFoldDB" id="A0A085MB24"/>
<protein>
    <submittedName>
        <fullName evidence="1">Uncharacterized protein</fullName>
    </submittedName>
</protein>
<accession>A0A085MB24</accession>
<name>A0A085MB24_9BILA</name>